<protein>
    <recommendedName>
        <fullName evidence="2">DUF8176 domain-containing protein</fullName>
    </recommendedName>
</protein>
<dbReference type="Pfam" id="PF26527">
    <property type="entry name" value="DUF8176"/>
    <property type="match status" value="1"/>
</dbReference>
<feature type="region of interest" description="Disordered" evidence="1">
    <location>
        <begin position="247"/>
        <end position="268"/>
    </location>
</feature>
<proteinExistence type="predicted"/>
<gene>
    <name evidence="3" type="ORF">HQ603_06745</name>
</gene>
<dbReference type="InterPro" id="IPR058489">
    <property type="entry name" value="DUF8176"/>
</dbReference>
<feature type="domain" description="DUF8176" evidence="2">
    <location>
        <begin position="372"/>
        <end position="478"/>
    </location>
</feature>
<evidence type="ECO:0000313" key="3">
    <source>
        <dbReference type="EMBL" id="MBY6366450.1"/>
    </source>
</evidence>
<comment type="caution">
    <text evidence="3">The sequence shown here is derived from an EMBL/GenBank/DDBJ whole genome shotgun (WGS) entry which is preliminary data.</text>
</comment>
<evidence type="ECO:0000259" key="2">
    <source>
        <dbReference type="Pfam" id="PF26527"/>
    </source>
</evidence>
<feature type="compositionally biased region" description="Basic and acidic residues" evidence="1">
    <location>
        <begin position="255"/>
        <end position="268"/>
    </location>
</feature>
<dbReference type="EMBL" id="JABUBU010000003">
    <property type="protein sequence ID" value="MBY6366450.1"/>
    <property type="molecule type" value="Genomic_DNA"/>
</dbReference>
<feature type="region of interest" description="Disordered" evidence="1">
    <location>
        <begin position="1"/>
        <end position="31"/>
    </location>
</feature>
<evidence type="ECO:0000313" key="4">
    <source>
        <dbReference type="Proteomes" id="UP000825228"/>
    </source>
</evidence>
<organism evidence="3 4">
    <name type="scientific">Rhodococcoides corynebacterioides</name>
    <dbReference type="NCBI Taxonomy" id="53972"/>
    <lineage>
        <taxon>Bacteria</taxon>
        <taxon>Bacillati</taxon>
        <taxon>Actinomycetota</taxon>
        <taxon>Actinomycetes</taxon>
        <taxon>Mycobacteriales</taxon>
        <taxon>Nocardiaceae</taxon>
        <taxon>Rhodococcoides</taxon>
    </lineage>
</organism>
<feature type="compositionally biased region" description="Basic and acidic residues" evidence="1">
    <location>
        <begin position="22"/>
        <end position="31"/>
    </location>
</feature>
<evidence type="ECO:0000256" key="1">
    <source>
        <dbReference type="SAM" id="MobiDB-lite"/>
    </source>
</evidence>
<dbReference type="Proteomes" id="UP000825228">
    <property type="component" value="Unassembled WGS sequence"/>
</dbReference>
<sequence>MVAGLGSAGRSGRGDGASTRSARGDRADRGVERVLAGPLPLRQRVVIVDPGHAPDAACRAHASDAARSVADPDAACRVAVGLADAIARHRPGSVVLWHPADDVSATLALGSDGFAVVAPDGSAVVAPSREVLRPRRSGVDEVVAGRAARPLTSADVAAAAATLSAIRQTVVVRACPDEPWFGVLADDADAVVVPVLDEDAVSRAIALTAVVAARRITVIRPTGSADRSTDVRRRLGEAGIGTVLDVGRGATTDDTAERSADDTAERSDDVAAEWSRAASVILRPRPTAGTDAPVDPATSFEDTTATLRARSTGDRRRVGRDEHRRRPVGVTAAAAIVALVVGLGAAVAVSTARGDGPPVSARTDAASATSGVESLDGPGVIARFDDLYYRDRDAAAAAALWELPAGVDRASMVADLEASIDAVERGTTHRLDLRPTVTPDVYDALLTLTTPDGRRFDYDQQFTVRRGADGYTIVRKIECSAPCSATTDTTGETGR</sequence>
<feature type="compositionally biased region" description="Gly residues" evidence="1">
    <location>
        <begin position="1"/>
        <end position="15"/>
    </location>
</feature>
<name>A0ABS7P217_9NOCA</name>
<accession>A0ABS7P217</accession>
<keyword evidence="4" id="KW-1185">Reference proteome</keyword>
<reference evidence="3 4" key="1">
    <citation type="submission" date="2020-06" db="EMBL/GenBank/DDBJ databases">
        <title>Taxonomy, biology and ecology of Rhodococcus bacteria occurring in California pistachio and other woody hosts as revealed by genome sequence analyses.</title>
        <authorList>
            <person name="Gai Y."/>
            <person name="Riely B."/>
        </authorList>
    </citation>
    <scope>NUCLEOTIDE SEQUENCE [LARGE SCALE GENOMIC DNA]</scope>
    <source>
        <strain evidence="3 4">BP-281</strain>
    </source>
</reference>
<dbReference type="RefSeq" id="WP_222683787.1">
    <property type="nucleotide sequence ID" value="NZ_JABUBT010000005.1"/>
</dbReference>